<protein>
    <submittedName>
        <fullName evidence="1">Uncharacterized protein</fullName>
    </submittedName>
</protein>
<dbReference type="EMBL" id="DS480447">
    <property type="protein sequence ID" value="EDO15732.1"/>
    <property type="molecule type" value="Genomic_DNA"/>
</dbReference>
<dbReference type="KEGG" id="vpo:Kpol_1073p20"/>
<reference evidence="1 2" key="1">
    <citation type="journal article" date="2007" name="Proc. Natl. Acad. Sci. U.S.A.">
        <title>Independent sorting-out of thousands of duplicated gene pairs in two yeast species descended from a whole-genome duplication.</title>
        <authorList>
            <person name="Scannell D.R."/>
            <person name="Frank A.C."/>
            <person name="Conant G.C."/>
            <person name="Byrne K.P."/>
            <person name="Woolfit M."/>
            <person name="Wolfe K.H."/>
        </authorList>
    </citation>
    <scope>NUCLEOTIDE SEQUENCE [LARGE SCALE GENOMIC DNA]</scope>
    <source>
        <strain evidence="2">ATCC 22028 / DSM 70294 / BCRC 21397 / CBS 2163 / NBRC 10782 / NRRL Y-8283 / UCD 57-17</strain>
    </source>
</reference>
<dbReference type="GO" id="GO:0000321">
    <property type="term" value="P:re-entry into mitotic cell cycle after pheromone arrest"/>
    <property type="evidence" value="ECO:0007669"/>
    <property type="project" value="EnsemblFungi"/>
</dbReference>
<proteinExistence type="predicted"/>
<dbReference type="FunCoup" id="A7TPT1">
    <property type="interactions" value="85"/>
</dbReference>
<accession>A7TPT1</accession>
<dbReference type="GO" id="GO:0005783">
    <property type="term" value="C:endoplasmic reticulum"/>
    <property type="evidence" value="ECO:0007669"/>
    <property type="project" value="EnsemblFungi"/>
</dbReference>
<sequence>MEPNSSDNFEYVLQLTRILSTECRSSRQQTEHINHILSKVAKLSGVSYEQYSEGVDKTTQERYDAISGKSEIETLVSENYNLIYKIEQQDYMNKKVWTLINHVNEHINSIRIFLKEQKLLKTTKYKDILNEKIVIQENIVDQNTQVLMKSKDSMVLKINEVLQKLSIVLKEIDFTKIEQNSDYFKFKESLIFLKNNFEVDLTIPNM</sequence>
<dbReference type="HOGENOM" id="CLU_116422_0_0_1"/>
<dbReference type="RefSeq" id="XP_001643590.1">
    <property type="nucleotide sequence ID" value="XM_001643540.1"/>
</dbReference>
<evidence type="ECO:0000313" key="2">
    <source>
        <dbReference type="Proteomes" id="UP000000267"/>
    </source>
</evidence>
<keyword evidence="2" id="KW-1185">Reference proteome</keyword>
<organism evidence="2">
    <name type="scientific">Vanderwaltozyma polyspora (strain ATCC 22028 / DSM 70294 / BCRC 21397 / CBS 2163 / NBRC 10782 / NRRL Y-8283 / UCD 57-17)</name>
    <name type="common">Kluyveromyces polysporus</name>
    <dbReference type="NCBI Taxonomy" id="436907"/>
    <lineage>
        <taxon>Eukaryota</taxon>
        <taxon>Fungi</taxon>
        <taxon>Dikarya</taxon>
        <taxon>Ascomycota</taxon>
        <taxon>Saccharomycotina</taxon>
        <taxon>Saccharomycetes</taxon>
        <taxon>Saccharomycetales</taxon>
        <taxon>Saccharomycetaceae</taxon>
        <taxon>Vanderwaltozyma</taxon>
    </lineage>
</organism>
<dbReference type="PhylomeDB" id="A7TPT1"/>
<dbReference type="OrthoDB" id="4031914at2759"/>
<dbReference type="AlphaFoldDB" id="A7TPT1"/>
<dbReference type="STRING" id="436907.A7TPT1"/>
<evidence type="ECO:0000313" key="1">
    <source>
        <dbReference type="EMBL" id="EDO15732.1"/>
    </source>
</evidence>
<dbReference type="OMA" id="ECRANRQ"/>
<dbReference type="eggNOG" id="ENOG502S56F">
    <property type="taxonomic scope" value="Eukaryota"/>
</dbReference>
<gene>
    <name evidence="1" type="ORF">Kpol_1073p20</name>
</gene>
<dbReference type="Proteomes" id="UP000000267">
    <property type="component" value="Unassembled WGS sequence"/>
</dbReference>
<dbReference type="InParanoid" id="A7TPT1"/>
<name>A7TPT1_VANPO</name>
<dbReference type="GeneID" id="5543845"/>
<dbReference type="GO" id="GO:0000137">
    <property type="term" value="C:Golgi cis cisterna"/>
    <property type="evidence" value="ECO:0007669"/>
    <property type="project" value="EnsemblFungi"/>
</dbReference>